<dbReference type="GO" id="GO:0022627">
    <property type="term" value="C:cytosolic small ribosomal subunit"/>
    <property type="evidence" value="ECO:0007669"/>
    <property type="project" value="TreeGrafter"/>
</dbReference>
<comment type="caution">
    <text evidence="4">The sequence shown here is derived from an EMBL/GenBank/DDBJ whole genome shotgun (WGS) entry which is preliminary data.</text>
</comment>
<evidence type="ECO:0000256" key="3">
    <source>
        <dbReference type="ARBA" id="ARBA00023274"/>
    </source>
</evidence>
<accession>A0A9C7PWI7</accession>
<dbReference type="GO" id="GO:0003735">
    <property type="term" value="F:structural constituent of ribosome"/>
    <property type="evidence" value="ECO:0007669"/>
    <property type="project" value="InterPro"/>
</dbReference>
<dbReference type="FunFam" id="1.10.10.10:FF:000118">
    <property type="entry name" value="40S ribosomal protein S19"/>
    <property type="match status" value="1"/>
</dbReference>
<dbReference type="InterPro" id="IPR036390">
    <property type="entry name" value="WH_DNA-bd_sf"/>
</dbReference>
<dbReference type="Pfam" id="PF01090">
    <property type="entry name" value="Ribosomal_S19e"/>
    <property type="match status" value="1"/>
</dbReference>
<gene>
    <name evidence="4" type="ORF">GpartN1_g3491.t1</name>
</gene>
<keyword evidence="3" id="KW-0687">Ribonucleoprotein</keyword>
<reference evidence="4" key="2">
    <citation type="submission" date="2022-01" db="EMBL/GenBank/DDBJ databases">
        <authorList>
            <person name="Hirooka S."/>
            <person name="Miyagishima S.Y."/>
        </authorList>
    </citation>
    <scope>NUCLEOTIDE SEQUENCE</scope>
    <source>
        <strain evidence="4">NBRC 102759</strain>
    </source>
</reference>
<evidence type="ECO:0000256" key="2">
    <source>
        <dbReference type="ARBA" id="ARBA00022980"/>
    </source>
</evidence>
<comment type="similarity">
    <text evidence="1">Belongs to the eukaryotic ribosomal protein eS19 family.</text>
</comment>
<evidence type="ECO:0000256" key="1">
    <source>
        <dbReference type="ARBA" id="ARBA00010014"/>
    </source>
</evidence>
<dbReference type="InterPro" id="IPR036388">
    <property type="entry name" value="WH-like_DNA-bd_sf"/>
</dbReference>
<dbReference type="Proteomes" id="UP001061958">
    <property type="component" value="Unassembled WGS sequence"/>
</dbReference>
<dbReference type="OrthoDB" id="428974at2759"/>
<reference evidence="4" key="1">
    <citation type="journal article" date="2022" name="Proc. Natl. Acad. Sci. U.S.A.">
        <title>Life cycle and functional genomics of the unicellular red alga Galdieria for elucidating algal and plant evolution and industrial use.</title>
        <authorList>
            <person name="Hirooka S."/>
            <person name="Itabashi T."/>
            <person name="Ichinose T.M."/>
            <person name="Onuma R."/>
            <person name="Fujiwara T."/>
            <person name="Yamashita S."/>
            <person name="Jong L.W."/>
            <person name="Tomita R."/>
            <person name="Iwane A.H."/>
            <person name="Miyagishima S.Y."/>
        </authorList>
    </citation>
    <scope>NUCLEOTIDE SEQUENCE</scope>
    <source>
        <strain evidence="4">NBRC 102759</strain>
    </source>
</reference>
<organism evidence="4 5">
    <name type="scientific">Galdieria partita</name>
    <dbReference type="NCBI Taxonomy" id="83374"/>
    <lineage>
        <taxon>Eukaryota</taxon>
        <taxon>Rhodophyta</taxon>
        <taxon>Bangiophyceae</taxon>
        <taxon>Galdieriales</taxon>
        <taxon>Galdieriaceae</taxon>
        <taxon>Galdieria</taxon>
    </lineage>
</organism>
<proteinExistence type="inferred from homology"/>
<dbReference type="GO" id="GO:0000028">
    <property type="term" value="P:ribosomal small subunit assembly"/>
    <property type="evidence" value="ECO:0007669"/>
    <property type="project" value="TreeGrafter"/>
</dbReference>
<sequence length="148" mass="16813">MDNKRVKQGVTVKDVSAADFIASYASFLKRTGNVELPSWVDYVKTSTRNELAPYDPDWFYVRMAALARQIYTRPGRGVGAFRKVYGGRKRRGSKPSHFALASSSIIRHALRQLEKLEVVEKTEQGGRRLTRKGRQELDLQAQRILSGQ</sequence>
<name>A0A9C7PWI7_9RHOD</name>
<evidence type="ECO:0000313" key="5">
    <source>
        <dbReference type="Proteomes" id="UP001061958"/>
    </source>
</evidence>
<dbReference type="GO" id="GO:0006412">
    <property type="term" value="P:translation"/>
    <property type="evidence" value="ECO:0007669"/>
    <property type="project" value="InterPro"/>
</dbReference>
<dbReference type="InterPro" id="IPR001266">
    <property type="entry name" value="Ribosomal_eS19"/>
</dbReference>
<protein>
    <recommendedName>
        <fullName evidence="6">40S ribosomal protein S19</fullName>
    </recommendedName>
</protein>
<dbReference type="SMART" id="SM01413">
    <property type="entry name" value="Ribosomal_S19e"/>
    <property type="match status" value="1"/>
</dbReference>
<keyword evidence="2" id="KW-0689">Ribosomal protein</keyword>
<keyword evidence="5" id="KW-1185">Reference proteome</keyword>
<dbReference type="GO" id="GO:0003723">
    <property type="term" value="F:RNA binding"/>
    <property type="evidence" value="ECO:0007669"/>
    <property type="project" value="TreeGrafter"/>
</dbReference>
<dbReference type="AlphaFoldDB" id="A0A9C7PWI7"/>
<evidence type="ECO:0000313" key="4">
    <source>
        <dbReference type="EMBL" id="GJQ11700.1"/>
    </source>
</evidence>
<evidence type="ECO:0008006" key="6">
    <source>
        <dbReference type="Google" id="ProtNLM"/>
    </source>
</evidence>
<dbReference type="PANTHER" id="PTHR11710">
    <property type="entry name" value="40S RIBOSOMAL PROTEIN S19"/>
    <property type="match status" value="1"/>
</dbReference>
<dbReference type="EMBL" id="BQMJ01000026">
    <property type="protein sequence ID" value="GJQ11700.1"/>
    <property type="molecule type" value="Genomic_DNA"/>
</dbReference>
<dbReference type="Gene3D" id="1.10.10.10">
    <property type="entry name" value="Winged helix-like DNA-binding domain superfamily/Winged helix DNA-binding domain"/>
    <property type="match status" value="1"/>
</dbReference>
<dbReference type="PANTHER" id="PTHR11710:SF0">
    <property type="entry name" value="40S RIBOSOMAL PROTEIN S19"/>
    <property type="match status" value="1"/>
</dbReference>
<dbReference type="SUPFAM" id="SSF46785">
    <property type="entry name" value="Winged helix' DNA-binding domain"/>
    <property type="match status" value="1"/>
</dbReference>